<feature type="domain" description="Amino acid permease/ SLC12A" evidence="7">
    <location>
        <begin position="28"/>
        <end position="466"/>
    </location>
</feature>
<comment type="caution">
    <text evidence="8">The sequence shown here is derived from an EMBL/GenBank/DDBJ whole genome shotgun (WGS) entry which is preliminary data.</text>
</comment>
<feature type="transmembrane region" description="Helical" evidence="6">
    <location>
        <begin position="406"/>
        <end position="425"/>
    </location>
</feature>
<protein>
    <submittedName>
        <fullName evidence="8">Amino acid/polyamine/organocation transporter (APC superfamily)</fullName>
    </submittedName>
</protein>
<feature type="region of interest" description="Disordered" evidence="5">
    <location>
        <begin position="468"/>
        <end position="487"/>
    </location>
</feature>
<dbReference type="Proteomes" id="UP000274601">
    <property type="component" value="Unassembled WGS sequence"/>
</dbReference>
<evidence type="ECO:0000256" key="3">
    <source>
        <dbReference type="ARBA" id="ARBA00022989"/>
    </source>
</evidence>
<evidence type="ECO:0000313" key="8">
    <source>
        <dbReference type="EMBL" id="RKS78777.1"/>
    </source>
</evidence>
<dbReference type="InterPro" id="IPR004841">
    <property type="entry name" value="AA-permease/SLC12A_dom"/>
</dbReference>
<feature type="transmembrane region" description="Helical" evidence="6">
    <location>
        <begin position="291"/>
        <end position="311"/>
    </location>
</feature>
<evidence type="ECO:0000256" key="2">
    <source>
        <dbReference type="ARBA" id="ARBA00022692"/>
    </source>
</evidence>
<sequence>MATAAGPQTELKRGVLGTGAITYYVVSAAAPLMIMAGVAPLAILAGGIGAAAAYPMAGVVLAIFAVGFTTMSRYVSGAGAFYTYVTRGLGRPAGVAAAVLALMSYNSLQIGMYGLLGASAKSTVESLTGVILPWPVYAMIGIAVVWYAGFRSVEFGARLLAILLAAETLILVVLAVAVVLDGGPHGLGLDPFEPSHVLSSQTSASLTFAFAAFIGFESTVLYRMEARDPRRTIPRATFAAVAFLGIFYGFIVWMIVQAYGATGVIDAVLGNPEGLFFSAAEIYVGDWASDVMHVLVVTSLIASLVAFHNAINRYALAISQDGLLPKWLGVTHARTRSPYRAGILQTGLSVIVVGAFAFTDADPTRQLLIWVNTPGLYGLILLQVLVALAVPMFFRRITHRENPLVTLWTPILAAVLMTAALYLAIDKTALLTGASTRVNVLIVGVVPVVVAIGLGLAAWLRRKRPEDYERFGQDDPDPVDTLSEPAP</sequence>
<dbReference type="Pfam" id="PF00324">
    <property type="entry name" value="AA_permease"/>
    <property type="match status" value="1"/>
</dbReference>
<reference evidence="8 9" key="1">
    <citation type="submission" date="2018-10" db="EMBL/GenBank/DDBJ databases">
        <title>Genomic Encyclopedia of Archaeal and Bacterial Type Strains, Phase II (KMG-II): from individual species to whole genera.</title>
        <authorList>
            <person name="Goeker M."/>
        </authorList>
    </citation>
    <scope>NUCLEOTIDE SEQUENCE [LARGE SCALE GENOMIC DNA]</scope>
    <source>
        <strain evidence="8 9">DSM 43383</strain>
    </source>
</reference>
<dbReference type="RefSeq" id="WP_121432395.1">
    <property type="nucleotide sequence ID" value="NZ_RBWU01000001.1"/>
</dbReference>
<name>A0A495QXI5_9ACTN</name>
<keyword evidence="9" id="KW-1185">Reference proteome</keyword>
<feature type="transmembrane region" description="Helical" evidence="6">
    <location>
        <begin position="341"/>
        <end position="359"/>
    </location>
</feature>
<gene>
    <name evidence="8" type="ORF">BZB76_0207</name>
</gene>
<feature type="transmembrane region" description="Helical" evidence="6">
    <location>
        <begin position="159"/>
        <end position="180"/>
    </location>
</feature>
<feature type="transmembrane region" description="Helical" evidence="6">
    <location>
        <begin position="93"/>
        <end position="115"/>
    </location>
</feature>
<dbReference type="InterPro" id="IPR050367">
    <property type="entry name" value="APC_superfamily"/>
</dbReference>
<dbReference type="PIRSF" id="PIRSF006060">
    <property type="entry name" value="AA_transporter"/>
    <property type="match status" value="1"/>
</dbReference>
<evidence type="ECO:0000256" key="6">
    <source>
        <dbReference type="SAM" id="Phobius"/>
    </source>
</evidence>
<feature type="transmembrane region" description="Helical" evidence="6">
    <location>
        <begin position="437"/>
        <end position="460"/>
    </location>
</feature>
<evidence type="ECO:0000256" key="1">
    <source>
        <dbReference type="ARBA" id="ARBA00004141"/>
    </source>
</evidence>
<dbReference type="EMBL" id="RBWU01000001">
    <property type="protein sequence ID" value="RKS78777.1"/>
    <property type="molecule type" value="Genomic_DNA"/>
</dbReference>
<dbReference type="AlphaFoldDB" id="A0A495QXI5"/>
<dbReference type="GO" id="GO:0055085">
    <property type="term" value="P:transmembrane transport"/>
    <property type="evidence" value="ECO:0007669"/>
    <property type="project" value="InterPro"/>
</dbReference>
<comment type="subcellular location">
    <subcellularLocation>
        <location evidence="1">Membrane</location>
        <topology evidence="1">Multi-pass membrane protein</topology>
    </subcellularLocation>
</comment>
<feature type="transmembrane region" description="Helical" evidence="6">
    <location>
        <begin position="236"/>
        <end position="256"/>
    </location>
</feature>
<evidence type="ECO:0000313" key="9">
    <source>
        <dbReference type="Proteomes" id="UP000274601"/>
    </source>
</evidence>
<dbReference type="Gene3D" id="1.20.1740.10">
    <property type="entry name" value="Amino acid/polyamine transporter I"/>
    <property type="match status" value="1"/>
</dbReference>
<dbReference type="OrthoDB" id="137613at2"/>
<keyword evidence="2 6" id="KW-0812">Transmembrane</keyword>
<accession>A0A495QXI5</accession>
<evidence type="ECO:0000256" key="4">
    <source>
        <dbReference type="ARBA" id="ARBA00023136"/>
    </source>
</evidence>
<keyword evidence="4 6" id="KW-0472">Membrane</keyword>
<dbReference type="GO" id="GO:0016020">
    <property type="term" value="C:membrane"/>
    <property type="evidence" value="ECO:0007669"/>
    <property type="project" value="UniProtKB-SubCell"/>
</dbReference>
<feature type="transmembrane region" description="Helical" evidence="6">
    <location>
        <begin position="51"/>
        <end position="72"/>
    </location>
</feature>
<feature type="transmembrane region" description="Helical" evidence="6">
    <location>
        <begin position="127"/>
        <end position="147"/>
    </location>
</feature>
<evidence type="ECO:0000256" key="5">
    <source>
        <dbReference type="SAM" id="MobiDB-lite"/>
    </source>
</evidence>
<organism evidence="8 9">
    <name type="scientific">Actinomadura pelletieri DSM 43383</name>
    <dbReference type="NCBI Taxonomy" id="1120940"/>
    <lineage>
        <taxon>Bacteria</taxon>
        <taxon>Bacillati</taxon>
        <taxon>Actinomycetota</taxon>
        <taxon>Actinomycetes</taxon>
        <taxon>Streptosporangiales</taxon>
        <taxon>Thermomonosporaceae</taxon>
        <taxon>Actinomadura</taxon>
    </lineage>
</organism>
<feature type="transmembrane region" description="Helical" evidence="6">
    <location>
        <begin position="200"/>
        <end position="224"/>
    </location>
</feature>
<evidence type="ECO:0000259" key="7">
    <source>
        <dbReference type="Pfam" id="PF00324"/>
    </source>
</evidence>
<keyword evidence="3 6" id="KW-1133">Transmembrane helix</keyword>
<dbReference type="PANTHER" id="PTHR42770">
    <property type="entry name" value="AMINO ACID TRANSPORTER-RELATED"/>
    <property type="match status" value="1"/>
</dbReference>
<dbReference type="PANTHER" id="PTHR42770:SF16">
    <property type="entry name" value="AMINO ACID PERMEASE"/>
    <property type="match status" value="1"/>
</dbReference>
<feature type="transmembrane region" description="Helical" evidence="6">
    <location>
        <begin position="21"/>
        <end position="45"/>
    </location>
</feature>
<feature type="transmembrane region" description="Helical" evidence="6">
    <location>
        <begin position="375"/>
        <end position="394"/>
    </location>
</feature>
<proteinExistence type="predicted"/>